<feature type="transmembrane region" description="Helical" evidence="1">
    <location>
        <begin position="125"/>
        <end position="146"/>
    </location>
</feature>
<evidence type="ECO:0000313" key="3">
    <source>
        <dbReference type="Proteomes" id="UP000783863"/>
    </source>
</evidence>
<evidence type="ECO:0000313" key="2">
    <source>
        <dbReference type="EMBL" id="MBX0305354.1"/>
    </source>
</evidence>
<feature type="transmembrane region" description="Helical" evidence="1">
    <location>
        <begin position="99"/>
        <end position="119"/>
    </location>
</feature>
<dbReference type="RefSeq" id="WP_220589590.1">
    <property type="nucleotide sequence ID" value="NZ_RKLQ01000003.1"/>
</dbReference>
<dbReference type="EMBL" id="RKLQ01000003">
    <property type="protein sequence ID" value="MBX0305354.1"/>
    <property type="molecule type" value="Genomic_DNA"/>
</dbReference>
<keyword evidence="3" id="KW-1185">Reference proteome</keyword>
<keyword evidence="1" id="KW-0472">Membrane</keyword>
<keyword evidence="1" id="KW-0812">Transmembrane</keyword>
<protein>
    <submittedName>
        <fullName evidence="2">Uncharacterized protein</fullName>
    </submittedName>
</protein>
<comment type="caution">
    <text evidence="2">The sequence shown here is derived from an EMBL/GenBank/DDBJ whole genome shotgun (WGS) entry which is preliminary data.</text>
</comment>
<evidence type="ECO:0000256" key="1">
    <source>
        <dbReference type="SAM" id="Phobius"/>
    </source>
</evidence>
<dbReference type="Proteomes" id="UP000783863">
    <property type="component" value="Unassembled WGS sequence"/>
</dbReference>
<reference evidence="2" key="1">
    <citation type="submission" date="2021-06" db="EMBL/GenBank/DDBJ databases">
        <title>Halomicroarcula sp. F24A a new haloarchaeum isolated from saline soil.</title>
        <authorList>
            <person name="Duran-Viseras A."/>
            <person name="Sanchez-Porro C."/>
            <person name="Ventosa A."/>
        </authorList>
    </citation>
    <scope>NUCLEOTIDE SEQUENCE</scope>
    <source>
        <strain evidence="2">F24A</strain>
    </source>
</reference>
<dbReference type="AlphaFoldDB" id="A0A8J8CAK1"/>
<organism evidence="2 3">
    <name type="scientific">Haloarcula salinisoli</name>
    <dbReference type="NCBI Taxonomy" id="2487746"/>
    <lineage>
        <taxon>Archaea</taxon>
        <taxon>Methanobacteriati</taxon>
        <taxon>Methanobacteriota</taxon>
        <taxon>Stenosarchaea group</taxon>
        <taxon>Halobacteria</taxon>
        <taxon>Halobacteriales</taxon>
        <taxon>Haloarculaceae</taxon>
        <taxon>Haloarcula</taxon>
    </lineage>
</organism>
<name>A0A8J8CAK1_9EURY</name>
<feature type="transmembrane region" description="Helical" evidence="1">
    <location>
        <begin position="50"/>
        <end position="72"/>
    </location>
</feature>
<gene>
    <name evidence="2" type="ORF">EGD98_16970</name>
</gene>
<accession>A0A8J8CAK1</accession>
<keyword evidence="1" id="KW-1133">Transmembrane helix</keyword>
<feature type="transmembrane region" description="Helical" evidence="1">
    <location>
        <begin position="20"/>
        <end position="38"/>
    </location>
</feature>
<proteinExistence type="predicted"/>
<sequence>MYEKSILKRLADMGVSRLILSWDTFVGVIVLFSVYILTGGDVPKSAADSMLNTIIVVSASIFSIVLAGLALVTSFSDKLFIYAWQKIGEYDNLITTFQYNLYIPLGLILLATVLDFVYYSPIAMIVLIAIFSYMIVSLVDLVNFIAKYGLQRGEFARQEIEKTARNQTEEPVVTEEELEDILEKIRKLSEKVDDD</sequence>